<sequence>MIDSRDRLDHPTMDNYGDLLALAGMVRATGSCVACPPESAHHHAEHLWLVHDAATQDATPEGLLCSRHALEARASMG</sequence>
<dbReference type="EMBL" id="JAUHPX010000002">
    <property type="protein sequence ID" value="MDN4487504.1"/>
    <property type="molecule type" value="Genomic_DNA"/>
</dbReference>
<dbReference type="Proteomes" id="UP001172756">
    <property type="component" value="Unassembled WGS sequence"/>
</dbReference>
<evidence type="ECO:0000313" key="4">
    <source>
        <dbReference type="Proteomes" id="UP001172756"/>
    </source>
</evidence>
<dbReference type="AlphaFoldDB" id="A0AAW7M081"/>
<accession>A0AAW7M081</accession>
<organism evidence="2 3">
    <name type="scientific">Demequina lignilytica</name>
    <dbReference type="NCBI Taxonomy" id="3051663"/>
    <lineage>
        <taxon>Bacteria</taxon>
        <taxon>Bacillati</taxon>
        <taxon>Actinomycetota</taxon>
        <taxon>Actinomycetes</taxon>
        <taxon>Micrococcales</taxon>
        <taxon>Demequinaceae</taxon>
        <taxon>Demequina</taxon>
    </lineage>
</organism>
<protein>
    <submittedName>
        <fullName evidence="2">Uncharacterized protein</fullName>
    </submittedName>
</protein>
<proteinExistence type="predicted"/>
<gene>
    <name evidence="1" type="ORF">QQ002_06465</name>
    <name evidence="2" type="ORF">QQX10_04890</name>
</gene>
<dbReference type="Proteomes" id="UP001172737">
    <property type="component" value="Unassembled WGS sequence"/>
</dbReference>
<evidence type="ECO:0000313" key="2">
    <source>
        <dbReference type="EMBL" id="MDN4487504.1"/>
    </source>
</evidence>
<evidence type="ECO:0000313" key="3">
    <source>
        <dbReference type="Proteomes" id="UP001172737"/>
    </source>
</evidence>
<dbReference type="RefSeq" id="WP_301118562.1">
    <property type="nucleotide sequence ID" value="NZ_JAUHPX010000002.1"/>
</dbReference>
<dbReference type="EMBL" id="JAUHQB010000003">
    <property type="protein sequence ID" value="MDN4483178.1"/>
    <property type="molecule type" value="Genomic_DNA"/>
</dbReference>
<evidence type="ECO:0000313" key="1">
    <source>
        <dbReference type="EMBL" id="MDN4483178.1"/>
    </source>
</evidence>
<comment type="caution">
    <text evidence="2">The sequence shown here is derived from an EMBL/GenBank/DDBJ whole genome shotgun (WGS) entry which is preliminary data.</text>
</comment>
<keyword evidence="3" id="KW-1185">Reference proteome</keyword>
<reference evidence="1 4" key="2">
    <citation type="submission" date="2023-06" db="EMBL/GenBank/DDBJ databases">
        <title>SYSU T0a273.</title>
        <authorList>
            <person name="Gao L."/>
            <person name="Fang B.-Z."/>
            <person name="Li W.-J."/>
        </authorList>
    </citation>
    <scope>NUCLEOTIDE SEQUENCE [LARGE SCALE GENOMIC DNA]</scope>
    <source>
        <strain evidence="1 4">SYSU T0a273</strain>
    </source>
</reference>
<reference evidence="2" key="1">
    <citation type="submission" date="2023-06" db="EMBL/GenBank/DDBJ databases">
        <title>Sysu t00039.</title>
        <authorList>
            <person name="Gao L."/>
            <person name="Fang B.-Z."/>
            <person name="Li W.-J."/>
        </authorList>
    </citation>
    <scope>NUCLEOTIDE SEQUENCE</scope>
    <source>
        <strain evidence="2">SYSU T00039</strain>
    </source>
</reference>
<name>A0AAW7M081_9MICO</name>